<protein>
    <submittedName>
        <fullName evidence="2">OmpA family protein</fullName>
    </submittedName>
</protein>
<dbReference type="RefSeq" id="WP_164650307.1">
    <property type="nucleotide sequence ID" value="NZ_CP047476.1"/>
</dbReference>
<name>A0A7Z2T742_9VIBR</name>
<keyword evidence="1" id="KW-0812">Transmembrane</keyword>
<keyword evidence="1" id="KW-1133">Transmembrane helix</keyword>
<dbReference type="SUPFAM" id="SSF103088">
    <property type="entry name" value="OmpA-like"/>
    <property type="match status" value="1"/>
</dbReference>
<keyword evidence="3" id="KW-1185">Reference proteome</keyword>
<proteinExistence type="predicted"/>
<reference evidence="2 3" key="1">
    <citation type="submission" date="2020-01" db="EMBL/GenBank/DDBJ databases">
        <title>Whole genome and functional gene identification of agarase of Vibrio HN897.</title>
        <authorList>
            <person name="Liu Y."/>
            <person name="Zhao Z."/>
        </authorList>
    </citation>
    <scope>NUCLEOTIDE SEQUENCE [LARGE SCALE GENOMIC DNA]</scope>
    <source>
        <strain evidence="2 3">HN897</strain>
    </source>
</reference>
<accession>A0A7Z2T742</accession>
<dbReference type="EMBL" id="CP047476">
    <property type="protein sequence ID" value="QIA65407.1"/>
    <property type="molecule type" value="Genomic_DNA"/>
</dbReference>
<dbReference type="Gene3D" id="3.30.1330.60">
    <property type="entry name" value="OmpA-like domain"/>
    <property type="match status" value="1"/>
</dbReference>
<organism evidence="2 3">
    <name type="scientific">Vibrio astriarenae</name>
    <dbReference type="NCBI Taxonomy" id="1481923"/>
    <lineage>
        <taxon>Bacteria</taxon>
        <taxon>Pseudomonadati</taxon>
        <taxon>Pseudomonadota</taxon>
        <taxon>Gammaproteobacteria</taxon>
        <taxon>Vibrionales</taxon>
        <taxon>Vibrionaceae</taxon>
        <taxon>Vibrio</taxon>
    </lineage>
</organism>
<evidence type="ECO:0000256" key="1">
    <source>
        <dbReference type="SAM" id="Phobius"/>
    </source>
</evidence>
<feature type="transmembrane region" description="Helical" evidence="1">
    <location>
        <begin position="18"/>
        <end position="40"/>
    </location>
</feature>
<sequence length="239" mass="28175">MHGQLFQNQATTSEEGHWLSVTDLMAGLMVIFLLISVALMNRTDMEKRAIERLAVKVSEKQLEIHRALAEEFLSDFERWHVSFDEKRPLVIDFNANIYKFETGKSELPETLRDVLNDFFPRYLNVLEQYERDIQAIQIEGHTSTEWNDGDSELYAYKMNMALSQRRANNLFSHVMKLELVLERHLYWFKEKLAAIGYGPSKLIYFDIDKDKEDKERSRRISFRVIADSEIIMKDILESN</sequence>
<dbReference type="KEGG" id="vas:GT360_17865"/>
<evidence type="ECO:0000313" key="2">
    <source>
        <dbReference type="EMBL" id="QIA65407.1"/>
    </source>
</evidence>
<gene>
    <name evidence="2" type="ORF">GT360_17865</name>
</gene>
<dbReference type="AlphaFoldDB" id="A0A7Z2T742"/>
<dbReference type="InterPro" id="IPR036737">
    <property type="entry name" value="OmpA-like_sf"/>
</dbReference>
<evidence type="ECO:0000313" key="3">
    <source>
        <dbReference type="Proteomes" id="UP000464262"/>
    </source>
</evidence>
<keyword evidence="1" id="KW-0472">Membrane</keyword>
<dbReference type="Proteomes" id="UP000464262">
    <property type="component" value="Chromosome 2"/>
</dbReference>